<sequence length="103" mass="11855">MTKHQKYSLELKLEAVRCVQAGETPTEVARSLGIKNKTQVKTWAKWAENGEVSRLDSSSGRPHPKVAQSEVDKLKLELQEKDLEIALLKKFQTLEKRWCQKHL</sequence>
<dbReference type="AlphaFoldDB" id="A0A7X1ZA80"/>
<gene>
    <name evidence="1" type="ORF">GHI93_12295</name>
</gene>
<dbReference type="InterPro" id="IPR002514">
    <property type="entry name" value="Transposase_8"/>
</dbReference>
<proteinExistence type="predicted"/>
<evidence type="ECO:0000313" key="2">
    <source>
        <dbReference type="Proteomes" id="UP000439550"/>
    </source>
</evidence>
<dbReference type="Gene3D" id="1.10.10.10">
    <property type="entry name" value="Winged helix-like DNA-binding domain superfamily/Winged helix DNA-binding domain"/>
    <property type="match status" value="1"/>
</dbReference>
<keyword evidence="2" id="KW-1185">Reference proteome</keyword>
<dbReference type="RefSeq" id="WP_153497308.1">
    <property type="nucleotide sequence ID" value="NZ_CBCRWP010000008.1"/>
</dbReference>
<dbReference type="EMBL" id="WITJ01000029">
    <property type="protein sequence ID" value="MQW40693.1"/>
    <property type="molecule type" value="Genomic_DNA"/>
</dbReference>
<protein>
    <submittedName>
        <fullName evidence="1">Transposase</fullName>
    </submittedName>
</protein>
<dbReference type="OrthoDB" id="9781005at2"/>
<dbReference type="Proteomes" id="UP000439550">
    <property type="component" value="Unassembled WGS sequence"/>
</dbReference>
<dbReference type="GO" id="GO:0003677">
    <property type="term" value="F:DNA binding"/>
    <property type="evidence" value="ECO:0007669"/>
    <property type="project" value="InterPro"/>
</dbReference>
<comment type="caution">
    <text evidence="1">The sequence shown here is derived from an EMBL/GenBank/DDBJ whole genome shotgun (WGS) entry which is preliminary data.</text>
</comment>
<organism evidence="1 2">
    <name type="scientific">Lactococcus hircilactis</name>
    <dbReference type="NCBI Taxonomy" id="1494462"/>
    <lineage>
        <taxon>Bacteria</taxon>
        <taxon>Bacillati</taxon>
        <taxon>Bacillota</taxon>
        <taxon>Bacilli</taxon>
        <taxon>Lactobacillales</taxon>
        <taxon>Streptococcaceae</taxon>
        <taxon>Lactococcus</taxon>
    </lineage>
</organism>
<dbReference type="GO" id="GO:0006313">
    <property type="term" value="P:DNA transposition"/>
    <property type="evidence" value="ECO:0007669"/>
    <property type="project" value="InterPro"/>
</dbReference>
<dbReference type="SUPFAM" id="SSF46689">
    <property type="entry name" value="Homeodomain-like"/>
    <property type="match status" value="1"/>
</dbReference>
<evidence type="ECO:0000313" key="1">
    <source>
        <dbReference type="EMBL" id="MQW40693.1"/>
    </source>
</evidence>
<dbReference type="InterPro" id="IPR036388">
    <property type="entry name" value="WH-like_DNA-bd_sf"/>
</dbReference>
<dbReference type="InterPro" id="IPR009057">
    <property type="entry name" value="Homeodomain-like_sf"/>
</dbReference>
<accession>A0A7X1ZA80</accession>
<dbReference type="GO" id="GO:0004803">
    <property type="term" value="F:transposase activity"/>
    <property type="evidence" value="ECO:0007669"/>
    <property type="project" value="InterPro"/>
</dbReference>
<name>A0A7X1ZA80_9LACT</name>
<dbReference type="Pfam" id="PF01527">
    <property type="entry name" value="HTH_Tnp_1"/>
    <property type="match status" value="1"/>
</dbReference>
<reference evidence="1 2" key="1">
    <citation type="submission" date="2019-10" db="EMBL/GenBank/DDBJ databases">
        <authorList>
            <person name="Dong K."/>
        </authorList>
    </citation>
    <scope>NUCLEOTIDE SEQUENCE [LARGE SCALE GENOMIC DNA]</scope>
    <source>
        <strain evidence="1 2">DSM 28960</strain>
    </source>
</reference>